<sequence length="276" mass="30026">MKRAMSSMMRGLPLLREQITSRDLKVASSEMNQFALRQLRTLTDTAKGPGNLDRQRGSSPLNASGSAQAESPSALAARQMFGAELLTENASSEHLACNRREESNPCVSGADLGKNACHPDELLCLKLDAEVTAEEFFHQAQGKRVVGQFVPTSRVSFAHVETEWDVGEIFSEAAEPKSRGSEGMRLASRVGAREAASQSISQSPLCASAGRLRAEAESRGWLSPKSSSALDNIKLGYAKLTRPELNALHYLLTRAKGTSRLAIDIDRIHKYLADQQ</sequence>
<gene>
    <name evidence="2" type="ORF">H0241_10550</name>
</gene>
<dbReference type="Proteomes" id="UP000558284">
    <property type="component" value="Unassembled WGS sequence"/>
</dbReference>
<evidence type="ECO:0000313" key="2">
    <source>
        <dbReference type="EMBL" id="MBA1140692.1"/>
    </source>
</evidence>
<feature type="region of interest" description="Disordered" evidence="1">
    <location>
        <begin position="42"/>
        <end position="73"/>
    </location>
</feature>
<dbReference type="RefSeq" id="WP_181057360.1">
    <property type="nucleotide sequence ID" value="NZ_JACDTY010000004.1"/>
</dbReference>
<accession>A0A838B3Z0</accession>
<comment type="caution">
    <text evidence="2">The sequence shown here is derived from an EMBL/GenBank/DDBJ whole genome shotgun (WGS) entry which is preliminary data.</text>
</comment>
<keyword evidence="3" id="KW-1185">Reference proteome</keyword>
<dbReference type="EMBL" id="JACDTY010000004">
    <property type="protein sequence ID" value="MBA1140692.1"/>
    <property type="molecule type" value="Genomic_DNA"/>
</dbReference>
<evidence type="ECO:0000313" key="3">
    <source>
        <dbReference type="Proteomes" id="UP000558284"/>
    </source>
</evidence>
<feature type="compositionally biased region" description="Polar residues" evidence="1">
    <location>
        <begin position="57"/>
        <end position="71"/>
    </location>
</feature>
<name>A0A838B3Z0_9HYPH</name>
<dbReference type="AlphaFoldDB" id="A0A838B3Z0"/>
<reference evidence="2 3" key="1">
    <citation type="submission" date="2020-07" db="EMBL/GenBank/DDBJ databases">
        <title>Definition of the novel symbiovar canariense within Mesorhizobium novociceri, a new species of genus Mesorhizobium nodulating Cicer canariense in the Caldera de Taburiente National Park (La Palma, Canary Islands).</title>
        <authorList>
            <person name="Leon-Barrios M."/>
            <person name="Perez-Yepez J."/>
            <person name="Flores-Felix J.D."/>
            <person name="Ramirez-Baena M.H."/>
            <person name="Pulido-Suarez L."/>
            <person name="Igual J.M."/>
            <person name="Velazquez E."/>
            <person name="Peix A."/>
        </authorList>
    </citation>
    <scope>NUCLEOTIDE SEQUENCE [LARGE SCALE GENOMIC DNA]</scope>
    <source>
        <strain evidence="2 3">CCANP35</strain>
    </source>
</reference>
<protein>
    <submittedName>
        <fullName evidence="2">Uncharacterized protein</fullName>
    </submittedName>
</protein>
<proteinExistence type="predicted"/>
<evidence type="ECO:0000256" key="1">
    <source>
        <dbReference type="SAM" id="MobiDB-lite"/>
    </source>
</evidence>
<organism evidence="2 3">
    <name type="scientific">Mesorhizobium neociceri</name>
    <dbReference type="NCBI Taxonomy" id="1307853"/>
    <lineage>
        <taxon>Bacteria</taxon>
        <taxon>Pseudomonadati</taxon>
        <taxon>Pseudomonadota</taxon>
        <taxon>Alphaproteobacteria</taxon>
        <taxon>Hyphomicrobiales</taxon>
        <taxon>Phyllobacteriaceae</taxon>
        <taxon>Mesorhizobium</taxon>
    </lineage>
</organism>